<name>A0A329BH43_9BURK</name>
<organism evidence="1 2">
    <name type="scientific">Paraburkholderia bryophila</name>
    <dbReference type="NCBI Taxonomy" id="420952"/>
    <lineage>
        <taxon>Bacteria</taxon>
        <taxon>Pseudomonadati</taxon>
        <taxon>Pseudomonadota</taxon>
        <taxon>Betaproteobacteria</taxon>
        <taxon>Burkholderiales</taxon>
        <taxon>Burkholderiaceae</taxon>
        <taxon>Paraburkholderia</taxon>
    </lineage>
</organism>
<dbReference type="AlphaFoldDB" id="A0A329BH43"/>
<proteinExistence type="predicted"/>
<evidence type="ECO:0000313" key="1">
    <source>
        <dbReference type="EMBL" id="RAS20511.1"/>
    </source>
</evidence>
<protein>
    <submittedName>
        <fullName evidence="1">Uncharacterized protein</fullName>
    </submittedName>
</protein>
<sequence length="133" mass="14572">MLRWLIAILFLANLLAFVAVRGVFGPTPTAGGREPNHLNRQIHQEWLRVQPVTAAEAADQAVVGGPAPAAPIAASALPQWPSTLRADFLQQRRGRAVMLERNRQRLAAPSAHNGRLRQHVHVVVAALDEHVRP</sequence>
<comment type="caution">
    <text evidence="1">The sequence shown here is derived from an EMBL/GenBank/DDBJ whole genome shotgun (WGS) entry which is preliminary data.</text>
</comment>
<dbReference type="EMBL" id="QLTK01000036">
    <property type="protein sequence ID" value="RAS20511.1"/>
    <property type="molecule type" value="Genomic_DNA"/>
</dbReference>
<evidence type="ECO:0000313" key="2">
    <source>
        <dbReference type="Proteomes" id="UP000248918"/>
    </source>
</evidence>
<accession>A0A329BH43</accession>
<dbReference type="STRING" id="1169143.GCA_000383275_02058"/>
<dbReference type="Proteomes" id="UP000248918">
    <property type="component" value="Unassembled WGS sequence"/>
</dbReference>
<gene>
    <name evidence="1" type="ORF">BX591_13628</name>
</gene>
<reference evidence="1 2" key="1">
    <citation type="submission" date="2018-06" db="EMBL/GenBank/DDBJ databases">
        <title>Genomic Encyclopedia of Type Strains, Phase III (KMG-III): the genomes of soil and plant-associated and newly described type strains.</title>
        <authorList>
            <person name="Whitman W."/>
        </authorList>
    </citation>
    <scope>NUCLEOTIDE SEQUENCE [LARGE SCALE GENOMIC DNA]</scope>
    <source>
        <strain evidence="1 2">LMG 23644</strain>
    </source>
</reference>